<dbReference type="Proteomes" id="UP000095512">
    <property type="component" value="Unassembled WGS sequence"/>
</dbReference>
<evidence type="ECO:0000313" key="1">
    <source>
        <dbReference type="EMBL" id="CUQ04841.1"/>
    </source>
</evidence>
<gene>
    <name evidence="1" type="ORF">ERS852480_04723</name>
</gene>
<evidence type="ECO:0000313" key="2">
    <source>
        <dbReference type="Proteomes" id="UP000095512"/>
    </source>
</evidence>
<dbReference type="RefSeq" id="WP_057572912.1">
    <property type="nucleotide sequence ID" value="NZ_CZAB01000078.1"/>
</dbReference>
<dbReference type="AlphaFoldDB" id="A0A174T8L6"/>
<dbReference type="GO" id="GO:0005975">
    <property type="term" value="P:carbohydrate metabolic process"/>
    <property type="evidence" value="ECO:0007669"/>
    <property type="project" value="InterPro"/>
</dbReference>
<organism evidence="1 2">
    <name type="scientific">Enterocloster clostridioformis</name>
    <dbReference type="NCBI Taxonomy" id="1531"/>
    <lineage>
        <taxon>Bacteria</taxon>
        <taxon>Bacillati</taxon>
        <taxon>Bacillota</taxon>
        <taxon>Clostridia</taxon>
        <taxon>Lachnospirales</taxon>
        <taxon>Lachnospiraceae</taxon>
        <taxon>Enterocloster</taxon>
    </lineage>
</organism>
<dbReference type="InterPro" id="IPR008928">
    <property type="entry name" value="6-hairpin_glycosidase_sf"/>
</dbReference>
<name>A0A174T8L6_9FIRM</name>
<dbReference type="SUPFAM" id="SSF48208">
    <property type="entry name" value="Six-hairpin glycosidases"/>
    <property type="match status" value="1"/>
</dbReference>
<proteinExistence type="predicted"/>
<accession>A0A174T8L6</accession>
<reference evidence="1 2" key="1">
    <citation type="submission" date="2015-09" db="EMBL/GenBank/DDBJ databases">
        <authorList>
            <consortium name="Pathogen Informatics"/>
        </authorList>
    </citation>
    <scope>NUCLEOTIDE SEQUENCE [LARGE SCALE GENOMIC DNA]</scope>
    <source>
        <strain evidence="1 2">2789STDY5834865</strain>
    </source>
</reference>
<dbReference type="EMBL" id="CZAB01000078">
    <property type="protein sequence ID" value="CUQ04841.1"/>
    <property type="molecule type" value="Genomic_DNA"/>
</dbReference>
<protein>
    <submittedName>
        <fullName evidence="1">Uncharacterized protein</fullName>
    </submittedName>
</protein>
<sequence length="370" mass="43175">MDKSCIAYLMKQADDIVSYICEHSFAPAGMNGPYDNNDTELRNSAHWLIVFLYLKKQFNQNKYDIAITKLLTYLQDEANYGSNGAPLCRKDDNIDNVNGLIGPAWIAEAFIYVYKITGEKKYIKKAQDILCSTVFNPQEKMWEIVDTNGKNWGIDRTLNHQVWYAAICMELLHNGKGVLQGSERLEDEIRQFLDRLPHMLRIYPNGVFMHIALTISNIKYVLKYFIKALARFISGKIENNSKWDEFYQLEEGYLSFDVYGFAIIKQYAPELALFNSKKFVLATKLCQEKKFISKLIRRKNKYSFPYNSPLYEYGFIRNVFKNASIDTIGFDELYNYQKAALGNQEKYDKNTLNARCYEMVRFLESEDNDI</sequence>